<protein>
    <submittedName>
        <fullName evidence="2">Uncharacterized protein</fullName>
    </submittedName>
</protein>
<reference evidence="2 3" key="1">
    <citation type="submission" date="2024-09" db="EMBL/GenBank/DDBJ databases">
        <title>Chromosome-scale assembly of Riccia sorocarpa.</title>
        <authorList>
            <person name="Paukszto L."/>
        </authorList>
    </citation>
    <scope>NUCLEOTIDE SEQUENCE [LARGE SCALE GENOMIC DNA]</scope>
    <source>
        <strain evidence="2">LP-2024</strain>
        <tissue evidence="2">Aerial parts of the thallus</tissue>
    </source>
</reference>
<dbReference type="PANTHER" id="PTHR36308:SF1">
    <property type="entry name" value="DENTIN SIALOPHOSPHOPROTEIN-RELATED"/>
    <property type="match status" value="1"/>
</dbReference>
<proteinExistence type="predicted"/>
<dbReference type="AlphaFoldDB" id="A0ABD3GWS7"/>
<dbReference type="Proteomes" id="UP001633002">
    <property type="component" value="Unassembled WGS sequence"/>
</dbReference>
<accession>A0ABD3GWS7</accession>
<evidence type="ECO:0000256" key="1">
    <source>
        <dbReference type="SAM" id="MobiDB-lite"/>
    </source>
</evidence>
<sequence>MDAAFMGQVKDRVAKATESVASLYDPSRVDDLPNLPTLQELLLQFASNAAHRCGECGAVLLEGSRCRICFACGELQPAAAAAAREPESFDFDSSLALQLFFDSLKLDGSALGIKRASPSKAHQEFEPEQRKPEKRSSGVKEKLFAQVEEEDIWESAEGEAGPVNWTQQLAEANDDDFFSAGVPAASNPSYSATVEFPQSRTDDFDDFFHTAPQSQSQGQIVQQNLDFFQNPPQSKSEVSFRVDDVDLFALGHNHPPGQSSASTDPLQAQSAEAPTKPSALEHQGSCNDFFEQLEGLNLSRGQASKGHDKEPGAVANTILKEAPDLSFMLADHLVVPGGKKKSLSTMWSFKEID</sequence>
<comment type="caution">
    <text evidence="2">The sequence shown here is derived from an EMBL/GenBank/DDBJ whole genome shotgun (WGS) entry which is preliminary data.</text>
</comment>
<feature type="region of interest" description="Disordered" evidence="1">
    <location>
        <begin position="116"/>
        <end position="140"/>
    </location>
</feature>
<gene>
    <name evidence="2" type="ORF">R1sor_001430</name>
</gene>
<dbReference type="EMBL" id="JBJQOH010000006">
    <property type="protein sequence ID" value="KAL3683408.1"/>
    <property type="molecule type" value="Genomic_DNA"/>
</dbReference>
<evidence type="ECO:0000313" key="2">
    <source>
        <dbReference type="EMBL" id="KAL3683408.1"/>
    </source>
</evidence>
<feature type="compositionally biased region" description="Basic and acidic residues" evidence="1">
    <location>
        <begin position="121"/>
        <end position="140"/>
    </location>
</feature>
<organism evidence="2 3">
    <name type="scientific">Riccia sorocarpa</name>
    <dbReference type="NCBI Taxonomy" id="122646"/>
    <lineage>
        <taxon>Eukaryota</taxon>
        <taxon>Viridiplantae</taxon>
        <taxon>Streptophyta</taxon>
        <taxon>Embryophyta</taxon>
        <taxon>Marchantiophyta</taxon>
        <taxon>Marchantiopsida</taxon>
        <taxon>Marchantiidae</taxon>
        <taxon>Marchantiales</taxon>
        <taxon>Ricciaceae</taxon>
        <taxon>Riccia</taxon>
    </lineage>
</organism>
<name>A0ABD3GWS7_9MARC</name>
<dbReference type="PANTHER" id="PTHR36308">
    <property type="entry name" value="DENTIN SIALOPHOSPHOPROTEIN-RELATED"/>
    <property type="match status" value="1"/>
</dbReference>
<keyword evidence="3" id="KW-1185">Reference proteome</keyword>
<evidence type="ECO:0000313" key="3">
    <source>
        <dbReference type="Proteomes" id="UP001633002"/>
    </source>
</evidence>
<feature type="compositionally biased region" description="Polar residues" evidence="1">
    <location>
        <begin position="256"/>
        <end position="272"/>
    </location>
</feature>
<feature type="region of interest" description="Disordered" evidence="1">
    <location>
        <begin position="249"/>
        <end position="283"/>
    </location>
</feature>